<gene>
    <name evidence="2" type="ORF">D779_2671</name>
</gene>
<evidence type="ECO:0000256" key="1">
    <source>
        <dbReference type="SAM" id="MobiDB-lite"/>
    </source>
</evidence>
<keyword evidence="3" id="KW-1185">Reference proteome</keyword>
<dbReference type="Proteomes" id="UP000019460">
    <property type="component" value="Unassembled WGS sequence"/>
</dbReference>
<proteinExistence type="predicted"/>
<dbReference type="AlphaFoldDB" id="W9VVR3"/>
<feature type="region of interest" description="Disordered" evidence="1">
    <location>
        <begin position="1"/>
        <end position="41"/>
    </location>
</feature>
<feature type="compositionally biased region" description="Polar residues" evidence="1">
    <location>
        <begin position="19"/>
        <end position="33"/>
    </location>
</feature>
<dbReference type="EMBL" id="AONC01000040">
    <property type="protein sequence ID" value="EXJ14530.1"/>
    <property type="molecule type" value="Genomic_DNA"/>
</dbReference>
<name>W9VVR3_9GAMM</name>
<sequence>MLGDGEGIPQIPAEVSPAPTGSSDPSQPGTRPTVSIADAGKGVIGAIDQGLANGME</sequence>
<protein>
    <submittedName>
        <fullName evidence="2">Uncharacterized protein</fullName>
    </submittedName>
</protein>
<reference evidence="2 3" key="1">
    <citation type="submission" date="2012-11" db="EMBL/GenBank/DDBJ databases">
        <title>Genome assembly of Thiorhodococcus sp. AK35.</title>
        <authorList>
            <person name="Nupur N."/>
            <person name="Khatri I."/>
            <person name="Subramanian S."/>
            <person name="Pinnaka A."/>
        </authorList>
    </citation>
    <scope>NUCLEOTIDE SEQUENCE [LARGE SCALE GENOMIC DNA]</scope>
    <source>
        <strain evidence="2 3">AK35</strain>
    </source>
</reference>
<evidence type="ECO:0000313" key="2">
    <source>
        <dbReference type="EMBL" id="EXJ14530.1"/>
    </source>
</evidence>
<organism evidence="2 3">
    <name type="scientific">Imhoffiella purpurea</name>
    <dbReference type="NCBI Taxonomy" id="1249627"/>
    <lineage>
        <taxon>Bacteria</taxon>
        <taxon>Pseudomonadati</taxon>
        <taxon>Pseudomonadota</taxon>
        <taxon>Gammaproteobacteria</taxon>
        <taxon>Chromatiales</taxon>
        <taxon>Chromatiaceae</taxon>
        <taxon>Imhoffiella</taxon>
    </lineage>
</organism>
<comment type="caution">
    <text evidence="2">The sequence shown here is derived from an EMBL/GenBank/DDBJ whole genome shotgun (WGS) entry which is preliminary data.</text>
</comment>
<accession>W9VVR3</accession>
<evidence type="ECO:0000313" key="3">
    <source>
        <dbReference type="Proteomes" id="UP000019460"/>
    </source>
</evidence>
<dbReference type="STRING" id="1249627.D779_2671"/>